<comment type="caution">
    <text evidence="1">The sequence shown here is derived from an EMBL/GenBank/DDBJ whole genome shotgun (WGS) entry which is preliminary data.</text>
</comment>
<evidence type="ECO:0000313" key="1">
    <source>
        <dbReference type="EMBL" id="RXI39077.1"/>
    </source>
</evidence>
<protein>
    <submittedName>
        <fullName evidence="1">Uncharacterized protein</fullName>
    </submittedName>
</protein>
<keyword evidence="2" id="KW-1185">Reference proteome</keyword>
<dbReference type="RefSeq" id="WP_129014120.1">
    <property type="nucleotide sequence ID" value="NZ_CBCSEI010000012.1"/>
</dbReference>
<name>A0A6M8NNT7_9BACT</name>
<proteinExistence type="predicted"/>
<dbReference type="SUPFAM" id="SSF52540">
    <property type="entry name" value="P-loop containing nucleoside triphosphate hydrolases"/>
    <property type="match status" value="1"/>
</dbReference>
<accession>A0A6M8NNT7</accession>
<dbReference type="InterPro" id="IPR027417">
    <property type="entry name" value="P-loop_NTPase"/>
</dbReference>
<gene>
    <name evidence="1" type="ORF">CP963_10405</name>
</gene>
<reference evidence="1 2" key="1">
    <citation type="submission" date="2017-09" db="EMBL/GenBank/DDBJ databases">
        <title>Genomics of the genus Arcobacter.</title>
        <authorList>
            <person name="Perez-Cataluna A."/>
            <person name="Figueras M.J."/>
            <person name="Salas-Masso N."/>
        </authorList>
    </citation>
    <scope>NUCLEOTIDE SEQUENCE [LARGE SCALE GENOMIC DNA]</scope>
    <source>
        <strain evidence="1 2">CECT 7834</strain>
    </source>
</reference>
<dbReference type="AlphaFoldDB" id="A0A6M8NNT7"/>
<dbReference type="EMBL" id="NXII01000015">
    <property type="protein sequence ID" value="RXI39077.1"/>
    <property type="molecule type" value="Genomic_DNA"/>
</dbReference>
<organism evidence="1 2">
    <name type="scientific">Arcobacter cloacae</name>
    <dbReference type="NCBI Taxonomy" id="1054034"/>
    <lineage>
        <taxon>Bacteria</taxon>
        <taxon>Pseudomonadati</taxon>
        <taxon>Campylobacterota</taxon>
        <taxon>Epsilonproteobacteria</taxon>
        <taxon>Campylobacterales</taxon>
        <taxon>Arcobacteraceae</taxon>
        <taxon>Arcobacter</taxon>
    </lineage>
</organism>
<sequence>MMKFDKKNLIEHDYKLYSNQYKKIQNDLTSVNYRNDEDLTKENLKNWLDKGIFTRRLKFRKHEENFYITTANIKRGKGQEQEIKFCKDYLYSYWDKQKVEGFLSRTINDHVNDYRLAELDLIGEYHPKKDNLLNIKYETKSGKEFIQNAKNFIDGNEESDILNKIDIDGFFRLNFELAGQGIQSKAFYEEDNCIIEGMAGTGKSTIALQKLKYFYENSNISQDKMLVVVKNYKLKSHFLTLLKDKNIDLKEIKIKSLSEIYEDKFDENQFVKLKNISKNIKNDIEKIINQRDMESLESHYFSLFNELGIEFFKNLIDKRIEKLNSEENNNKIKSIEIEIEELKNSSMENKELIKKVSEKNNELNRLSPKKFEKILLEINPNYIFSVSILNELISLISDEKKFKVLKWILDYKNFLNNILENQKKKEKLQNILNNEDITNERKIELELKISKLLNQEKKNFPLLTAKHISEFKVIMNDVYFNKKYIDATYLGNYSNSEKNIIYKYLDLIDREFEIIIIDEAQDFEKEELEYLRLLTNKVFLTGDMLQNLNSDKGLKNWDDILFKEEIFEKDSRLNIFNLKHNYRQTYQLANASFNYRNILLDRDFEDIGDDYFENEKRFGETEYFKPKIFYVKNDDDIYDMVNYNLQNLLNIYTSRFPLVIIVKNLEQKNYYLNLFKDFNLNDSVNFRNSDILIYTLDEVKGEQFPVVFADISEFNSKEIYLIMSRAQFELKLFFKNYDKFDKPLHKLMVHNLKLIELDKNVDLNKFVFDRDSKVDNYVNTSNKKVNDREFNDSIVQKENLESNNEAKKLKDSLKENQGNGETPAFIQAKNNETIIINEEKHKENISNDNKNIKPEFKTKIFINNKIQDKENLDKIEEFLYKEYEGHCQICGDTFAYNGKNCFELKSLNIRKNRDVNRKGNTLILCHKHHAIFNRNLQKNIFIEKLDKDKNIDINTIKENFEFYDFVGLRNIKEENDAFYRLNEKDEFIRDVYFLPIKLFNKIEYIKFTEAHILEFIVVWNEN</sequence>
<dbReference type="Gene3D" id="3.40.50.300">
    <property type="entry name" value="P-loop containing nucleotide triphosphate hydrolases"/>
    <property type="match status" value="2"/>
</dbReference>
<evidence type="ECO:0000313" key="2">
    <source>
        <dbReference type="Proteomes" id="UP000290378"/>
    </source>
</evidence>
<dbReference type="Proteomes" id="UP000290378">
    <property type="component" value="Unassembled WGS sequence"/>
</dbReference>